<feature type="chain" id="PRO_5017449159" evidence="8">
    <location>
        <begin position="44"/>
        <end position="428"/>
    </location>
</feature>
<accession>A0A3A9YJA0</accession>
<evidence type="ECO:0000313" key="10">
    <source>
        <dbReference type="EMBL" id="RKN17932.1"/>
    </source>
</evidence>
<keyword evidence="3" id="KW-0378">Hydrolase</keyword>
<dbReference type="InterPro" id="IPR050131">
    <property type="entry name" value="Peptidase_S8_subtilisin-like"/>
</dbReference>
<evidence type="ECO:0000256" key="7">
    <source>
        <dbReference type="SAM" id="Phobius"/>
    </source>
</evidence>
<comment type="caution">
    <text evidence="5">Lacks conserved residue(s) required for the propagation of feature annotation.</text>
</comment>
<evidence type="ECO:0000256" key="5">
    <source>
        <dbReference type="PROSITE-ProRule" id="PRU01240"/>
    </source>
</evidence>
<reference evidence="12 13" key="1">
    <citation type="submission" date="2018-09" db="EMBL/GenBank/DDBJ databases">
        <title>Micromonospora sp. nov. MS1-9, isolated from a root of Musa sp.</title>
        <authorList>
            <person name="Kuncharoen N."/>
            <person name="Kudo T."/>
            <person name="Ohkuma M."/>
            <person name="Yuki M."/>
            <person name="Tanasupawat S."/>
        </authorList>
    </citation>
    <scope>NUCLEOTIDE SEQUENCE [LARGE SCALE GENOMIC DNA]</scope>
    <source>
        <strain evidence="11 13">MS1-9</strain>
        <strain evidence="10 12">NGC1-4</strain>
    </source>
</reference>
<dbReference type="GO" id="GO:0006508">
    <property type="term" value="P:proteolysis"/>
    <property type="evidence" value="ECO:0007669"/>
    <property type="project" value="UniProtKB-KW"/>
</dbReference>
<evidence type="ECO:0000256" key="4">
    <source>
        <dbReference type="ARBA" id="ARBA00022825"/>
    </source>
</evidence>
<dbReference type="InterPro" id="IPR015500">
    <property type="entry name" value="Peptidase_S8_subtilisin-rel"/>
</dbReference>
<dbReference type="PANTHER" id="PTHR43806">
    <property type="entry name" value="PEPTIDASE S8"/>
    <property type="match status" value="1"/>
</dbReference>
<comment type="caution">
    <text evidence="11">The sequence shown here is derived from an EMBL/GenBank/DDBJ whole genome shotgun (WGS) entry which is preliminary data.</text>
</comment>
<dbReference type="Pfam" id="PF00082">
    <property type="entry name" value="Peptidase_S8"/>
    <property type="match status" value="1"/>
</dbReference>
<keyword evidence="7" id="KW-1133">Transmembrane helix</keyword>
<sequence length="428" mass="43660">MTEVQVGMANRRLARTVRRWTAGAAAAGTVAAVLVGPAAPAQAAPECAQPGGQVTAMPWAQQVLAPEQVWPFSQGSGVTVAVLGSGVDGSHPQLRGRVLEGYDAVRRGGTANSDCTGAGTRVAGLIVARRTEGAPFTGLAPAARILPVRVRDDASPGDAPADPQVLADGISWAVDRGAQVVAVTIDSDRDAPALREAVGRAADRGTIVVAASGDHGDDGNPPSYPAAYPEVLAVGAIDQQGQRWGRSQFGSYLDLVAPGVGITTTQRGGGLTEAADGTALACGFVAASVALTRAKRAGTPRSELIRLLTANAVPGADPQQYGHGLVNPYGAINGQLLPNGKPASPPGFTAATERTDPAEAASRRTALTGALAALIVVLLVAIVAIMLPRARRRRWRAAVASRPVTPPEPDEPGPPVQLFDEVPAGPAR</sequence>
<feature type="transmembrane region" description="Helical" evidence="7">
    <location>
        <begin position="366"/>
        <end position="387"/>
    </location>
</feature>
<organism evidence="11 13">
    <name type="scientific">Micromonospora musae</name>
    <dbReference type="NCBI Taxonomy" id="1894970"/>
    <lineage>
        <taxon>Bacteria</taxon>
        <taxon>Bacillati</taxon>
        <taxon>Actinomycetota</taxon>
        <taxon>Actinomycetes</taxon>
        <taxon>Micromonosporales</taxon>
        <taxon>Micromonosporaceae</taxon>
        <taxon>Micromonospora</taxon>
    </lineage>
</organism>
<dbReference type="EMBL" id="RAZT01000005">
    <property type="protein sequence ID" value="RKN32917.1"/>
    <property type="molecule type" value="Genomic_DNA"/>
</dbReference>
<keyword evidence="4" id="KW-0720">Serine protease</keyword>
<keyword evidence="2 11" id="KW-0645">Protease</keyword>
<evidence type="ECO:0000256" key="6">
    <source>
        <dbReference type="SAM" id="MobiDB-lite"/>
    </source>
</evidence>
<dbReference type="SUPFAM" id="SSF52743">
    <property type="entry name" value="Subtilisin-like"/>
    <property type="match status" value="1"/>
</dbReference>
<protein>
    <submittedName>
        <fullName evidence="11">Type VII secretion-associated serine protease mycosin</fullName>
    </submittedName>
</protein>
<keyword evidence="7" id="KW-0472">Membrane</keyword>
<keyword evidence="8" id="KW-0732">Signal</keyword>
<comment type="similarity">
    <text evidence="1 5">Belongs to the peptidase S8 family.</text>
</comment>
<keyword evidence="7" id="KW-0812">Transmembrane</keyword>
<evidence type="ECO:0000256" key="1">
    <source>
        <dbReference type="ARBA" id="ARBA00011073"/>
    </source>
</evidence>
<dbReference type="PANTHER" id="PTHR43806:SF11">
    <property type="entry name" value="CEREVISIN-RELATED"/>
    <property type="match status" value="1"/>
</dbReference>
<evidence type="ECO:0000256" key="2">
    <source>
        <dbReference type="ARBA" id="ARBA00022670"/>
    </source>
</evidence>
<evidence type="ECO:0000259" key="9">
    <source>
        <dbReference type="Pfam" id="PF00082"/>
    </source>
</evidence>
<feature type="domain" description="Peptidase S8/S53" evidence="9">
    <location>
        <begin position="75"/>
        <end position="324"/>
    </location>
</feature>
<keyword evidence="12" id="KW-1185">Reference proteome</keyword>
<dbReference type="InterPro" id="IPR036852">
    <property type="entry name" value="Peptidase_S8/S53_dom_sf"/>
</dbReference>
<dbReference type="Gene3D" id="3.40.50.200">
    <property type="entry name" value="Peptidase S8/S53 domain"/>
    <property type="match status" value="1"/>
</dbReference>
<feature type="region of interest" description="Disordered" evidence="6">
    <location>
        <begin position="399"/>
        <end position="428"/>
    </location>
</feature>
<dbReference type="RefSeq" id="WP_120679277.1">
    <property type="nucleotide sequence ID" value="NZ_RAZS01000006.1"/>
</dbReference>
<dbReference type="GO" id="GO:0004252">
    <property type="term" value="F:serine-type endopeptidase activity"/>
    <property type="evidence" value="ECO:0007669"/>
    <property type="project" value="InterPro"/>
</dbReference>
<evidence type="ECO:0000313" key="12">
    <source>
        <dbReference type="Proteomes" id="UP000271548"/>
    </source>
</evidence>
<proteinExistence type="inferred from homology"/>
<dbReference type="Proteomes" id="UP000275865">
    <property type="component" value="Unassembled WGS sequence"/>
</dbReference>
<evidence type="ECO:0000313" key="13">
    <source>
        <dbReference type="Proteomes" id="UP000275865"/>
    </source>
</evidence>
<dbReference type="PROSITE" id="PS51892">
    <property type="entry name" value="SUBTILASE"/>
    <property type="match status" value="1"/>
</dbReference>
<feature type="signal peptide" evidence="8">
    <location>
        <begin position="1"/>
        <end position="43"/>
    </location>
</feature>
<gene>
    <name evidence="11" type="ORF">D7044_11845</name>
    <name evidence="10" type="ORF">D7147_18400</name>
</gene>
<feature type="compositionally biased region" description="Pro residues" evidence="6">
    <location>
        <begin position="404"/>
        <end position="415"/>
    </location>
</feature>
<dbReference type="PRINTS" id="PR00723">
    <property type="entry name" value="SUBTILISIN"/>
</dbReference>
<evidence type="ECO:0000256" key="8">
    <source>
        <dbReference type="SAM" id="SignalP"/>
    </source>
</evidence>
<evidence type="ECO:0000313" key="11">
    <source>
        <dbReference type="EMBL" id="RKN32917.1"/>
    </source>
</evidence>
<dbReference type="Proteomes" id="UP000271548">
    <property type="component" value="Unassembled WGS sequence"/>
</dbReference>
<dbReference type="InterPro" id="IPR000209">
    <property type="entry name" value="Peptidase_S8/S53_dom"/>
</dbReference>
<name>A0A3A9YJA0_9ACTN</name>
<dbReference type="OrthoDB" id="5240330at2"/>
<dbReference type="AlphaFoldDB" id="A0A3A9YJA0"/>
<evidence type="ECO:0000256" key="3">
    <source>
        <dbReference type="ARBA" id="ARBA00022801"/>
    </source>
</evidence>
<dbReference type="EMBL" id="RAZS01000006">
    <property type="protein sequence ID" value="RKN17932.1"/>
    <property type="molecule type" value="Genomic_DNA"/>
</dbReference>